<comment type="caution">
    <text evidence="2">The sequence shown here is derived from an EMBL/GenBank/DDBJ whole genome shotgun (WGS) entry which is preliminary data.</text>
</comment>
<evidence type="ECO:0000313" key="2">
    <source>
        <dbReference type="EMBL" id="KAK9746177.1"/>
    </source>
</evidence>
<evidence type="ECO:0000313" key="3">
    <source>
        <dbReference type="Proteomes" id="UP001458880"/>
    </source>
</evidence>
<dbReference type="InterPro" id="IPR052144">
    <property type="entry name" value="piRNA_biogenesis_EXD1"/>
</dbReference>
<dbReference type="Pfam" id="PF01612">
    <property type="entry name" value="DNA_pol_A_exo1"/>
    <property type="match status" value="1"/>
</dbReference>
<dbReference type="PANTHER" id="PTHR46628">
    <property type="entry name" value="PIRNA BIOGENESIS PROTEIN EXD1"/>
    <property type="match status" value="1"/>
</dbReference>
<dbReference type="GO" id="GO:1990923">
    <property type="term" value="C:PET complex"/>
    <property type="evidence" value="ECO:0007669"/>
    <property type="project" value="TreeGrafter"/>
</dbReference>
<keyword evidence="2" id="KW-0269">Exonuclease</keyword>
<dbReference type="GO" id="GO:0034587">
    <property type="term" value="P:piRNA processing"/>
    <property type="evidence" value="ECO:0007669"/>
    <property type="project" value="TreeGrafter"/>
</dbReference>
<dbReference type="GO" id="GO:0008408">
    <property type="term" value="F:3'-5' exonuclease activity"/>
    <property type="evidence" value="ECO:0007669"/>
    <property type="project" value="InterPro"/>
</dbReference>
<dbReference type="Gene3D" id="3.30.420.10">
    <property type="entry name" value="Ribonuclease H-like superfamily/Ribonuclease H"/>
    <property type="match status" value="1"/>
</dbReference>
<dbReference type="GO" id="GO:0003676">
    <property type="term" value="F:nucleic acid binding"/>
    <property type="evidence" value="ECO:0007669"/>
    <property type="project" value="InterPro"/>
</dbReference>
<reference evidence="2 3" key="1">
    <citation type="journal article" date="2024" name="BMC Genomics">
        <title>De novo assembly and annotation of Popillia japonica's genome with initial clues to its potential as an invasive pest.</title>
        <authorList>
            <person name="Cucini C."/>
            <person name="Boschi S."/>
            <person name="Funari R."/>
            <person name="Cardaioli E."/>
            <person name="Iannotti N."/>
            <person name="Marturano G."/>
            <person name="Paoli F."/>
            <person name="Bruttini M."/>
            <person name="Carapelli A."/>
            <person name="Frati F."/>
            <person name="Nardi F."/>
        </authorList>
    </citation>
    <scope>NUCLEOTIDE SEQUENCE [LARGE SCALE GENOMIC DNA]</scope>
    <source>
        <strain evidence="2">DMR45628</strain>
    </source>
</reference>
<keyword evidence="3" id="KW-1185">Reference proteome</keyword>
<organism evidence="2 3">
    <name type="scientific">Popillia japonica</name>
    <name type="common">Japanese beetle</name>
    <dbReference type="NCBI Taxonomy" id="7064"/>
    <lineage>
        <taxon>Eukaryota</taxon>
        <taxon>Metazoa</taxon>
        <taxon>Ecdysozoa</taxon>
        <taxon>Arthropoda</taxon>
        <taxon>Hexapoda</taxon>
        <taxon>Insecta</taxon>
        <taxon>Pterygota</taxon>
        <taxon>Neoptera</taxon>
        <taxon>Endopterygota</taxon>
        <taxon>Coleoptera</taxon>
        <taxon>Polyphaga</taxon>
        <taxon>Scarabaeiformia</taxon>
        <taxon>Scarabaeidae</taxon>
        <taxon>Rutelinae</taxon>
        <taxon>Popillia</taxon>
    </lineage>
</organism>
<dbReference type="SMART" id="SM00474">
    <property type="entry name" value="35EXOc"/>
    <property type="match status" value="1"/>
</dbReference>
<keyword evidence="2" id="KW-0540">Nuclease</keyword>
<gene>
    <name evidence="2" type="ORF">QE152_g6343</name>
</gene>
<dbReference type="EMBL" id="JASPKY010000041">
    <property type="protein sequence ID" value="KAK9746177.1"/>
    <property type="molecule type" value="Genomic_DNA"/>
</dbReference>
<dbReference type="PANTHER" id="PTHR46628:SF1">
    <property type="entry name" value="PIRNA BIOGENESIS PROTEIN EXD1"/>
    <property type="match status" value="1"/>
</dbReference>
<accession>A0AAW1MIB3</accession>
<feature type="domain" description="3'-5' exonuclease" evidence="1">
    <location>
        <begin position="136"/>
        <end position="317"/>
    </location>
</feature>
<dbReference type="InterPro" id="IPR036397">
    <property type="entry name" value="RNaseH_sf"/>
</dbReference>
<proteinExistence type="predicted"/>
<dbReference type="SUPFAM" id="SSF53098">
    <property type="entry name" value="Ribonuclease H-like"/>
    <property type="match status" value="1"/>
</dbReference>
<evidence type="ECO:0000259" key="1">
    <source>
        <dbReference type="SMART" id="SM00474"/>
    </source>
</evidence>
<dbReference type="AlphaFoldDB" id="A0AAW1MIB3"/>
<name>A0AAW1MIB3_POPJA</name>
<dbReference type="InterPro" id="IPR012337">
    <property type="entry name" value="RNaseH-like_sf"/>
</dbReference>
<dbReference type="InterPro" id="IPR002562">
    <property type="entry name" value="3'-5'_exonuclease_dom"/>
</dbReference>
<protein>
    <submittedName>
        <fullName evidence="2">3prime-5prime exonuclease</fullName>
    </submittedName>
</protein>
<sequence length="358" mass="41359">MMDNYNFKRGERLILELLGSPPDNIIAGEVVDCAEHRIALKNMSTYGRRSSSNVVIHGPYQFYRPEILSIRVFKNEDDDGVVVEESKDKVGMFTKSHKTPQSNAAAGINCKDTILIDKVEYERLKDMSHNYIYISCFDSRYYDAMNYIESCETIGVADITTSYEKFARINLIIISTWDQVYIFDFLVLLSNSTNKFPTELEVILKHKDIKKILHDSRLLTLILSNQYNIHIKNIFDTKVADVAARKKLGEATRNKQTRTLEECLKDYFNFPPILNIQETIKLDRWSKRPLSEKLKFQAAQSAAFLILLKNHLENILLKDFYQCVTDYAYSLQQCSAIDVPKKILNDTVCDILENMKLS</sequence>
<keyword evidence="2" id="KW-0378">Hydrolase</keyword>
<dbReference type="Proteomes" id="UP001458880">
    <property type="component" value="Unassembled WGS sequence"/>
</dbReference>